<feature type="chain" id="PRO_5047408751" evidence="2">
    <location>
        <begin position="26"/>
        <end position="364"/>
    </location>
</feature>
<reference evidence="3 4" key="1">
    <citation type="submission" date="2020-02" db="EMBL/GenBank/DDBJ databases">
        <title>Acidophilic actinobacteria isolated from forest soil.</title>
        <authorList>
            <person name="Golinska P."/>
        </authorList>
    </citation>
    <scope>NUCLEOTIDE SEQUENCE [LARGE SCALE GENOMIC DNA]</scope>
    <source>
        <strain evidence="3 4">NL8</strain>
    </source>
</reference>
<name>A0ABS5L2G2_9ACTN</name>
<keyword evidence="4" id="KW-1185">Reference proteome</keyword>
<keyword evidence="1" id="KW-0812">Transmembrane</keyword>
<keyword evidence="2" id="KW-0732">Signal</keyword>
<keyword evidence="1" id="KW-1133">Transmembrane helix</keyword>
<evidence type="ECO:0000256" key="1">
    <source>
        <dbReference type="SAM" id="Phobius"/>
    </source>
</evidence>
<proteinExistence type="predicted"/>
<dbReference type="Pfam" id="PF10092">
    <property type="entry name" value="DUF2330"/>
    <property type="match status" value="1"/>
</dbReference>
<keyword evidence="1" id="KW-0472">Membrane</keyword>
<protein>
    <submittedName>
        <fullName evidence="3">DUF2330 domain-containing protein</fullName>
    </submittedName>
</protein>
<evidence type="ECO:0000313" key="4">
    <source>
        <dbReference type="Proteomes" id="UP000730482"/>
    </source>
</evidence>
<dbReference type="EMBL" id="JAAFYZ010000184">
    <property type="protein sequence ID" value="MBS2552359.1"/>
    <property type="molecule type" value="Genomic_DNA"/>
</dbReference>
<comment type="caution">
    <text evidence="3">The sequence shown here is derived from an EMBL/GenBank/DDBJ whole genome shotgun (WGS) entry which is preliminary data.</text>
</comment>
<sequence>MARALTLALAAGGLQAVWVADPAWACGCGAMIPGSGGTMSVAREQAVVRFDGTTEDVVMRFSMQSNVTDAAWVMPVPAPATVKLANQALFSDLSAAEAPVPAVHHYFWPHLGGSSSNGARSEGPMAAAPPSAVQVLSDQRIGEFEVASLASADPQALGDWLNQHGFTLKDSTATRLAAYTSQGWKFVAVRLASGSTADLNGALDPISLSFPAKTAVYPMRLSAGATTPQNVEVSVLAPHRMDATGSPITDEPAVSNFGDWIEPSKVGPALASLAAGRMFLTVFDGEYSEPSRITQDYAFAPATSDWVQHSTYDKEELLTFLGIPAYLIVFVILPLLAAIGFWMRQGWKRGAAAEAAAVAAAPPV</sequence>
<evidence type="ECO:0000256" key="2">
    <source>
        <dbReference type="SAM" id="SignalP"/>
    </source>
</evidence>
<dbReference type="Proteomes" id="UP000730482">
    <property type="component" value="Unassembled WGS sequence"/>
</dbReference>
<feature type="signal peptide" evidence="2">
    <location>
        <begin position="1"/>
        <end position="25"/>
    </location>
</feature>
<feature type="transmembrane region" description="Helical" evidence="1">
    <location>
        <begin position="317"/>
        <end position="342"/>
    </location>
</feature>
<accession>A0ABS5L2G2</accession>
<evidence type="ECO:0000313" key="3">
    <source>
        <dbReference type="EMBL" id="MBS2552359.1"/>
    </source>
</evidence>
<organism evidence="3 4">
    <name type="scientific">Catenulispora pinistramenti</name>
    <dbReference type="NCBI Taxonomy" id="2705254"/>
    <lineage>
        <taxon>Bacteria</taxon>
        <taxon>Bacillati</taxon>
        <taxon>Actinomycetota</taxon>
        <taxon>Actinomycetes</taxon>
        <taxon>Catenulisporales</taxon>
        <taxon>Catenulisporaceae</taxon>
        <taxon>Catenulispora</taxon>
    </lineage>
</organism>
<dbReference type="RefSeq" id="WP_212017857.1">
    <property type="nucleotide sequence ID" value="NZ_JAAFYZ010000184.1"/>
</dbReference>
<dbReference type="InterPro" id="IPR019283">
    <property type="entry name" value="DUF2330"/>
</dbReference>
<gene>
    <name evidence="3" type="ORF">KGQ19_36445</name>
</gene>